<dbReference type="Proteomes" id="UP000762676">
    <property type="component" value="Unassembled WGS sequence"/>
</dbReference>
<proteinExistence type="predicted"/>
<gene>
    <name evidence="1" type="ORF">ElyMa_001650000</name>
</gene>
<sequence length="144" mass="15719">MDFYKEIAGLEISNNGDALSHLGDLIWSFAEVGYDAQRSSETICKFLDKRGFTVTRDFKGIKSTFLAEYGRTKVGTKKYPNVAILCRYDAVPGKGHIKGTHLTAEVAVAAALGLKAVISSTASRLGKVRRQNPVNLPWPTPLGF</sequence>
<dbReference type="AlphaFoldDB" id="A0AAV4JQ81"/>
<dbReference type="PANTHER" id="PTHR30575">
    <property type="entry name" value="PEPTIDASE M20"/>
    <property type="match status" value="1"/>
</dbReference>
<dbReference type="PANTHER" id="PTHR30575:SF0">
    <property type="entry name" value="XAA-ARG DIPEPTIDASE"/>
    <property type="match status" value="1"/>
</dbReference>
<dbReference type="InterPro" id="IPR052030">
    <property type="entry name" value="Peptidase_M20/M20A_hydrolases"/>
</dbReference>
<evidence type="ECO:0000313" key="2">
    <source>
        <dbReference type="Proteomes" id="UP000762676"/>
    </source>
</evidence>
<dbReference type="Gene3D" id="3.40.630.10">
    <property type="entry name" value="Zn peptidases"/>
    <property type="match status" value="1"/>
</dbReference>
<dbReference type="SUPFAM" id="SSF53187">
    <property type="entry name" value="Zn-dependent exopeptidases"/>
    <property type="match status" value="1"/>
</dbReference>
<accession>A0AAV4JQ81</accession>
<name>A0AAV4JQ81_9GAST</name>
<dbReference type="GO" id="GO:0016805">
    <property type="term" value="F:dipeptidase activity"/>
    <property type="evidence" value="ECO:0007669"/>
    <property type="project" value="TreeGrafter"/>
</dbReference>
<organism evidence="1 2">
    <name type="scientific">Elysia marginata</name>
    <dbReference type="NCBI Taxonomy" id="1093978"/>
    <lineage>
        <taxon>Eukaryota</taxon>
        <taxon>Metazoa</taxon>
        <taxon>Spiralia</taxon>
        <taxon>Lophotrochozoa</taxon>
        <taxon>Mollusca</taxon>
        <taxon>Gastropoda</taxon>
        <taxon>Heterobranchia</taxon>
        <taxon>Euthyneura</taxon>
        <taxon>Panpulmonata</taxon>
        <taxon>Sacoglossa</taxon>
        <taxon>Placobranchoidea</taxon>
        <taxon>Plakobranchidae</taxon>
        <taxon>Elysia</taxon>
    </lineage>
</organism>
<reference evidence="1 2" key="1">
    <citation type="journal article" date="2021" name="Elife">
        <title>Chloroplast acquisition without the gene transfer in kleptoplastic sea slugs, Plakobranchus ocellatus.</title>
        <authorList>
            <person name="Maeda T."/>
            <person name="Takahashi S."/>
            <person name="Yoshida T."/>
            <person name="Shimamura S."/>
            <person name="Takaki Y."/>
            <person name="Nagai Y."/>
            <person name="Toyoda A."/>
            <person name="Suzuki Y."/>
            <person name="Arimoto A."/>
            <person name="Ishii H."/>
            <person name="Satoh N."/>
            <person name="Nishiyama T."/>
            <person name="Hasebe M."/>
            <person name="Maruyama T."/>
            <person name="Minagawa J."/>
            <person name="Obokata J."/>
            <person name="Shigenobu S."/>
        </authorList>
    </citation>
    <scope>NUCLEOTIDE SEQUENCE [LARGE SCALE GENOMIC DNA]</scope>
</reference>
<comment type="caution">
    <text evidence="1">The sequence shown here is derived from an EMBL/GenBank/DDBJ whole genome shotgun (WGS) entry which is preliminary data.</text>
</comment>
<evidence type="ECO:0000313" key="1">
    <source>
        <dbReference type="EMBL" id="GFS23843.1"/>
    </source>
</evidence>
<keyword evidence="2" id="KW-1185">Reference proteome</keyword>
<dbReference type="EMBL" id="BMAT01003342">
    <property type="protein sequence ID" value="GFS23843.1"/>
    <property type="molecule type" value="Genomic_DNA"/>
</dbReference>
<protein>
    <submittedName>
        <fullName evidence="1">Peptidase M20 domain-containing protein 2</fullName>
    </submittedName>
</protein>